<dbReference type="SUPFAM" id="SSF56300">
    <property type="entry name" value="Metallo-dependent phosphatases"/>
    <property type="match status" value="1"/>
</dbReference>
<dbReference type="Proteomes" id="UP000559182">
    <property type="component" value="Unassembled WGS sequence"/>
</dbReference>
<sequence length="781" mass="81521">MRLGAAFIGTLTMAAGMTLAAPTHATAAPGDTQVQILGINDFHGRIQANGQEAGAAVLAGAVNQLRAEQPNTTFAAAGDLIGASTFESFIAHDKPTIDALNAAGLEVSSVGNHEFDQGYNDLVDRVMAPYDATTNPYGGAQWKYLGANVKFKDSGDPALDPTWVKDMNGVKVGFVGAVTEHLPELVSPGGLENIQVTDIASAVNKEADALKASGEADIVVMLVHEGSPDTDCSSVTDPTNDFGKIVTTLDDNVDAVISGHTHLTYNCMVDVPGWAGRAVTQRPVVSAGQYGYNLDQLNFSVSAAGDVTGIESNTLALTKEVPDPADPTKTIWEANYAPDGTVGEIVSKAVANADELGKQPLGNIDGPFNRAKDSTAVENRGGESTLGNLVAEAQRWATESATTGSAQIAFMNPGGLRADMVGNNESGYPAVLTYKQAATVQPFANTLVNMALTGAQIRQVLEQQWQPDGASRPFLRLGISKGFTYTYDPAGATNDHIRQMWLNGEPIDESATYSVTVNSFLAAGGDNFLELANGTDKKDTGQTDLQGMVDYMAANAADSALPVDNSQRSVGVHFPDGAPASYHPGDTVAFDLSSLSMSTGTATDSSVTVSLGDTQLGTFPVDSTVGTAKDDETGTASVSVTLPAGTPAGTAALTVTGDTTGTTSQVAVTVEAAPTTHTKVWLTAHNRVQRYGKGHGTKLTAWVVPAKGKAKRVPVQFFDNGVRIATVTTNGAGKADYRLSKYAAPGTHRITARYTAPNGAVVTSNRVVIRVIGGHHHRHHH</sequence>
<dbReference type="GO" id="GO:0005975">
    <property type="term" value="P:carbohydrate metabolic process"/>
    <property type="evidence" value="ECO:0007669"/>
    <property type="project" value="UniProtKB-ARBA"/>
</dbReference>
<proteinExistence type="predicted"/>
<protein>
    <submittedName>
        <fullName evidence="6">5'-nucleotidase</fullName>
        <ecNumber evidence="6">3.1.3.5</ecNumber>
    </submittedName>
</protein>
<dbReference type="PANTHER" id="PTHR11575">
    <property type="entry name" value="5'-NUCLEOTIDASE-RELATED"/>
    <property type="match status" value="1"/>
</dbReference>
<evidence type="ECO:0000259" key="3">
    <source>
        <dbReference type="Pfam" id="PF00149"/>
    </source>
</evidence>
<dbReference type="AlphaFoldDB" id="A0A839N5G0"/>
<dbReference type="Gene3D" id="3.90.780.10">
    <property type="entry name" value="5'-Nucleotidase, C-terminal domain"/>
    <property type="match status" value="1"/>
</dbReference>
<dbReference type="InterPro" id="IPR013783">
    <property type="entry name" value="Ig-like_fold"/>
</dbReference>
<dbReference type="Pfam" id="PF00149">
    <property type="entry name" value="Metallophos"/>
    <property type="match status" value="1"/>
</dbReference>
<dbReference type="InterPro" id="IPR006179">
    <property type="entry name" value="5_nucleotidase/apyrase"/>
</dbReference>
<organism evidence="6 7">
    <name type="scientific">Flexivirga oryzae</name>
    <dbReference type="NCBI Taxonomy" id="1794944"/>
    <lineage>
        <taxon>Bacteria</taxon>
        <taxon>Bacillati</taxon>
        <taxon>Actinomycetota</taxon>
        <taxon>Actinomycetes</taxon>
        <taxon>Micrococcales</taxon>
        <taxon>Dermacoccaceae</taxon>
        <taxon>Flexivirga</taxon>
    </lineage>
</organism>
<evidence type="ECO:0000313" key="7">
    <source>
        <dbReference type="Proteomes" id="UP000559182"/>
    </source>
</evidence>
<evidence type="ECO:0000256" key="1">
    <source>
        <dbReference type="ARBA" id="ARBA00022729"/>
    </source>
</evidence>
<dbReference type="RefSeq" id="WP_183321365.1">
    <property type="nucleotide sequence ID" value="NZ_JACHVQ010000002.1"/>
</dbReference>
<dbReference type="GO" id="GO:0009166">
    <property type="term" value="P:nucleotide catabolic process"/>
    <property type="evidence" value="ECO:0007669"/>
    <property type="project" value="InterPro"/>
</dbReference>
<dbReference type="InterPro" id="IPR032109">
    <property type="entry name" value="Big_3_5"/>
</dbReference>
<feature type="domain" description="5'-Nucleotidase C-terminal" evidence="4">
    <location>
        <begin position="372"/>
        <end position="528"/>
    </location>
</feature>
<dbReference type="EC" id="3.1.3.5" evidence="6"/>
<dbReference type="InterPro" id="IPR029052">
    <property type="entry name" value="Metallo-depent_PP-like"/>
</dbReference>
<dbReference type="EMBL" id="JACHVQ010000002">
    <property type="protein sequence ID" value="MBB2892988.1"/>
    <property type="molecule type" value="Genomic_DNA"/>
</dbReference>
<dbReference type="Pfam" id="PF02872">
    <property type="entry name" value="5_nucleotid_C"/>
    <property type="match status" value="1"/>
</dbReference>
<reference evidence="6 7" key="1">
    <citation type="submission" date="2020-08" db="EMBL/GenBank/DDBJ databases">
        <title>Sequencing the genomes of 1000 actinobacteria strains.</title>
        <authorList>
            <person name="Klenk H.-P."/>
        </authorList>
    </citation>
    <scope>NUCLEOTIDE SEQUENCE [LARGE SCALE GENOMIC DNA]</scope>
    <source>
        <strain evidence="6 7">DSM 105369</strain>
    </source>
</reference>
<evidence type="ECO:0000313" key="6">
    <source>
        <dbReference type="EMBL" id="MBB2892988.1"/>
    </source>
</evidence>
<keyword evidence="7" id="KW-1185">Reference proteome</keyword>
<dbReference type="Pfam" id="PF16640">
    <property type="entry name" value="Big_3_5"/>
    <property type="match status" value="1"/>
</dbReference>
<dbReference type="SUPFAM" id="SSF55816">
    <property type="entry name" value="5'-nucleotidase (syn. UDP-sugar hydrolase), C-terminal domain"/>
    <property type="match status" value="1"/>
</dbReference>
<dbReference type="GO" id="GO:0030288">
    <property type="term" value="C:outer membrane-bounded periplasmic space"/>
    <property type="evidence" value="ECO:0007669"/>
    <property type="project" value="TreeGrafter"/>
</dbReference>
<accession>A0A839N5G0</accession>
<keyword evidence="6" id="KW-0378">Hydrolase</keyword>
<evidence type="ECO:0000259" key="5">
    <source>
        <dbReference type="Pfam" id="PF16640"/>
    </source>
</evidence>
<dbReference type="InterPro" id="IPR008334">
    <property type="entry name" value="5'-Nucleotdase_C"/>
</dbReference>
<dbReference type="PANTHER" id="PTHR11575:SF24">
    <property type="entry name" value="5'-NUCLEOTIDASE"/>
    <property type="match status" value="1"/>
</dbReference>
<dbReference type="InterPro" id="IPR036907">
    <property type="entry name" value="5'-Nucleotdase_C_sf"/>
</dbReference>
<dbReference type="PRINTS" id="PR01607">
    <property type="entry name" value="APYRASEFAMLY"/>
</dbReference>
<evidence type="ECO:0000256" key="2">
    <source>
        <dbReference type="SAM" id="SignalP"/>
    </source>
</evidence>
<dbReference type="Gene3D" id="3.60.21.10">
    <property type="match status" value="1"/>
</dbReference>
<feature type="domain" description="Calcineurin-like phosphoesterase" evidence="3">
    <location>
        <begin position="36"/>
        <end position="262"/>
    </location>
</feature>
<feature type="chain" id="PRO_5039446073" evidence="2">
    <location>
        <begin position="21"/>
        <end position="781"/>
    </location>
</feature>
<comment type="caution">
    <text evidence="6">The sequence shown here is derived from an EMBL/GenBank/DDBJ whole genome shotgun (WGS) entry which is preliminary data.</text>
</comment>
<dbReference type="Gene3D" id="2.60.40.10">
    <property type="entry name" value="Immunoglobulins"/>
    <property type="match status" value="1"/>
</dbReference>
<name>A0A839N5G0_9MICO</name>
<feature type="signal peptide" evidence="2">
    <location>
        <begin position="1"/>
        <end position="20"/>
    </location>
</feature>
<feature type="domain" description="Bacterial Ig-like" evidence="5">
    <location>
        <begin position="694"/>
        <end position="769"/>
    </location>
</feature>
<dbReference type="InterPro" id="IPR004843">
    <property type="entry name" value="Calcineurin-like_PHP"/>
</dbReference>
<dbReference type="GO" id="GO:0008768">
    <property type="term" value="F:UDP-sugar diphosphatase activity"/>
    <property type="evidence" value="ECO:0007669"/>
    <property type="project" value="TreeGrafter"/>
</dbReference>
<keyword evidence="1 2" id="KW-0732">Signal</keyword>
<gene>
    <name evidence="6" type="ORF">FHU39_003006</name>
</gene>
<evidence type="ECO:0000259" key="4">
    <source>
        <dbReference type="Pfam" id="PF02872"/>
    </source>
</evidence>
<dbReference type="GO" id="GO:0008253">
    <property type="term" value="F:5'-nucleotidase activity"/>
    <property type="evidence" value="ECO:0007669"/>
    <property type="project" value="UniProtKB-EC"/>
</dbReference>